<dbReference type="PRINTS" id="PR00344">
    <property type="entry name" value="BCTRLSENSOR"/>
</dbReference>
<dbReference type="SUPFAM" id="SSF55874">
    <property type="entry name" value="ATPase domain of HSP90 chaperone/DNA topoisomerase II/histidine kinase"/>
    <property type="match status" value="1"/>
</dbReference>
<dbReference type="InterPro" id="IPR003661">
    <property type="entry name" value="HisK_dim/P_dom"/>
</dbReference>
<evidence type="ECO:0000256" key="3">
    <source>
        <dbReference type="ARBA" id="ARBA00022553"/>
    </source>
</evidence>
<proteinExistence type="predicted"/>
<dbReference type="Pfam" id="PF02518">
    <property type="entry name" value="HATPase_c"/>
    <property type="match status" value="1"/>
</dbReference>
<name>A0A143BM29_9BACT</name>
<evidence type="ECO:0000313" key="6">
    <source>
        <dbReference type="Proteomes" id="UP000076404"/>
    </source>
</evidence>
<dbReference type="AlphaFoldDB" id="A0A143BM29"/>
<dbReference type="InterPro" id="IPR036890">
    <property type="entry name" value="HATPase_C_sf"/>
</dbReference>
<dbReference type="Gene3D" id="1.10.287.130">
    <property type="match status" value="1"/>
</dbReference>
<sequence>MRGFYAQLVEQAPDGMIIHDGHRIVAVNAATLRLAGATHRSQLVGQLVSVLFERPYLKSVAQMLCGTSPATDRARFVRERLHGLDGSVRIVEVSAQLFLEYGRPTAHLVLHDAQELVEAEQVAAEAFEQTRLSEHAVEARRVAGGIAHQLNNKLQIILGFSGELAESALAADQRADIAEINRAANECARITRQLLQIASDAPHNERPVLLGVTTHAVVRDFGRDGVTPRTRLRCHVEEVPAVRIDPGQLRQMLENLLENARHATVGDGEIDVRVCAVTLRAPQLASDGRRMSAARYVTVAVRDTGHGIGLETQRHILEPFFTTDLMGHAAGLGLSAVQGMLRQNSGFLTFSSVPGQGSEFILWFPEASSADVGEAARRISPAVSLSTTIVVVDEQAASRIRMTRGLERVGYRVLAVGSAEETMEVLSHIGCPALVVVGERIPTRYPRLRRSLQAQWPLLRILALGADAAPVPAALSASVEETWFTLPALWSEYALVTRVQELLRETGGPAAVH</sequence>
<dbReference type="SMART" id="SM00387">
    <property type="entry name" value="HATPase_c"/>
    <property type="match status" value="1"/>
</dbReference>
<dbReference type="InterPro" id="IPR035965">
    <property type="entry name" value="PAS-like_dom_sf"/>
</dbReference>
<dbReference type="GO" id="GO:0000155">
    <property type="term" value="F:phosphorelay sensor kinase activity"/>
    <property type="evidence" value="ECO:0007669"/>
    <property type="project" value="InterPro"/>
</dbReference>
<dbReference type="SUPFAM" id="SSF55785">
    <property type="entry name" value="PYP-like sensor domain (PAS domain)"/>
    <property type="match status" value="1"/>
</dbReference>
<comment type="catalytic activity">
    <reaction evidence="1">
        <text>ATP + protein L-histidine = ADP + protein N-phospho-L-histidine.</text>
        <dbReference type="EC" id="2.7.13.3"/>
    </reaction>
</comment>
<dbReference type="OrthoDB" id="9815750at2"/>
<dbReference type="SUPFAM" id="SSF52172">
    <property type="entry name" value="CheY-like"/>
    <property type="match status" value="1"/>
</dbReference>
<evidence type="ECO:0000313" key="5">
    <source>
        <dbReference type="EMBL" id="AMW05653.1"/>
    </source>
</evidence>
<evidence type="ECO:0000259" key="4">
    <source>
        <dbReference type="PROSITE" id="PS50109"/>
    </source>
</evidence>
<dbReference type="Gene3D" id="3.30.565.10">
    <property type="entry name" value="Histidine kinase-like ATPase, C-terminal domain"/>
    <property type="match status" value="1"/>
</dbReference>
<keyword evidence="6" id="KW-1185">Reference proteome</keyword>
<accession>A0A143BM29</accession>
<dbReference type="STRING" id="1379270.GEMMAAP_14270"/>
<keyword evidence="3" id="KW-0597">Phosphoprotein</keyword>
<dbReference type="KEGG" id="gph:GEMMAAP_14270"/>
<dbReference type="InterPro" id="IPR003594">
    <property type="entry name" value="HATPase_dom"/>
</dbReference>
<dbReference type="RefSeq" id="WP_043579457.1">
    <property type="nucleotide sequence ID" value="NZ_CP011454.1"/>
</dbReference>
<protein>
    <recommendedName>
        <fullName evidence="2">histidine kinase</fullName>
        <ecNumber evidence="2">2.7.13.3</ecNumber>
    </recommendedName>
</protein>
<evidence type="ECO:0000256" key="1">
    <source>
        <dbReference type="ARBA" id="ARBA00000085"/>
    </source>
</evidence>
<evidence type="ECO:0000256" key="2">
    <source>
        <dbReference type="ARBA" id="ARBA00012438"/>
    </source>
</evidence>
<dbReference type="Pfam" id="PF13188">
    <property type="entry name" value="PAS_8"/>
    <property type="match status" value="1"/>
</dbReference>
<dbReference type="PROSITE" id="PS50109">
    <property type="entry name" value="HIS_KIN"/>
    <property type="match status" value="1"/>
</dbReference>
<reference evidence="5 6" key="1">
    <citation type="journal article" date="2014" name="Proc. Natl. Acad. Sci. U.S.A.">
        <title>Functional type 2 photosynthetic reaction centers found in the rare bacterial phylum Gemmatimonadetes.</title>
        <authorList>
            <person name="Zeng Y."/>
            <person name="Feng F."/>
            <person name="Medova H."/>
            <person name="Dean J."/>
            <person name="Koblizek M."/>
        </authorList>
    </citation>
    <scope>NUCLEOTIDE SEQUENCE [LARGE SCALE GENOMIC DNA]</scope>
    <source>
        <strain evidence="5 6">AP64</strain>
    </source>
</reference>
<feature type="domain" description="Histidine kinase" evidence="4">
    <location>
        <begin position="145"/>
        <end position="368"/>
    </location>
</feature>
<dbReference type="PANTHER" id="PTHR43065:SF42">
    <property type="entry name" value="TWO-COMPONENT SENSOR PPRA"/>
    <property type="match status" value="1"/>
</dbReference>
<dbReference type="InterPro" id="IPR000014">
    <property type="entry name" value="PAS"/>
</dbReference>
<dbReference type="eggNOG" id="COG4191">
    <property type="taxonomic scope" value="Bacteria"/>
</dbReference>
<dbReference type="InterPro" id="IPR004358">
    <property type="entry name" value="Sig_transdc_His_kin-like_C"/>
</dbReference>
<dbReference type="EMBL" id="CP011454">
    <property type="protein sequence ID" value="AMW05653.1"/>
    <property type="molecule type" value="Genomic_DNA"/>
</dbReference>
<dbReference type="InterPro" id="IPR011006">
    <property type="entry name" value="CheY-like_superfamily"/>
</dbReference>
<dbReference type="PANTHER" id="PTHR43065">
    <property type="entry name" value="SENSOR HISTIDINE KINASE"/>
    <property type="match status" value="1"/>
</dbReference>
<dbReference type="Proteomes" id="UP000076404">
    <property type="component" value="Chromosome"/>
</dbReference>
<gene>
    <name evidence="5" type="ORF">GEMMAAP_14270</name>
</gene>
<dbReference type="CDD" id="cd00082">
    <property type="entry name" value="HisKA"/>
    <property type="match status" value="1"/>
</dbReference>
<dbReference type="InterPro" id="IPR005467">
    <property type="entry name" value="His_kinase_dom"/>
</dbReference>
<organism evidence="5 6">
    <name type="scientific">Gemmatimonas phototrophica</name>
    <dbReference type="NCBI Taxonomy" id="1379270"/>
    <lineage>
        <taxon>Bacteria</taxon>
        <taxon>Pseudomonadati</taxon>
        <taxon>Gemmatimonadota</taxon>
        <taxon>Gemmatimonadia</taxon>
        <taxon>Gemmatimonadales</taxon>
        <taxon>Gemmatimonadaceae</taxon>
        <taxon>Gemmatimonas</taxon>
    </lineage>
</organism>
<dbReference type="Gene3D" id="3.30.450.20">
    <property type="entry name" value="PAS domain"/>
    <property type="match status" value="1"/>
</dbReference>
<dbReference type="SUPFAM" id="SSF47384">
    <property type="entry name" value="Homodimeric domain of signal transducing histidine kinase"/>
    <property type="match status" value="1"/>
</dbReference>
<dbReference type="InterPro" id="IPR036097">
    <property type="entry name" value="HisK_dim/P_sf"/>
</dbReference>
<reference evidence="5 6" key="2">
    <citation type="journal article" date="2016" name="Environ. Microbiol. Rep.">
        <title>Metagenomic evidence for the presence of phototrophic Gemmatimonadetes bacteria in diverse environments.</title>
        <authorList>
            <person name="Zeng Y."/>
            <person name="Baumbach J."/>
            <person name="Barbosa E.G."/>
            <person name="Azevedo V."/>
            <person name="Zhang C."/>
            <person name="Koblizek M."/>
        </authorList>
    </citation>
    <scope>NUCLEOTIDE SEQUENCE [LARGE SCALE GENOMIC DNA]</scope>
    <source>
        <strain evidence="5 6">AP64</strain>
    </source>
</reference>
<dbReference type="EC" id="2.7.13.3" evidence="2"/>
<dbReference type="NCBIfam" id="TIGR00229">
    <property type="entry name" value="sensory_box"/>
    <property type="match status" value="1"/>
</dbReference>
<dbReference type="SMART" id="SM00388">
    <property type="entry name" value="HisKA"/>
    <property type="match status" value="1"/>
</dbReference>